<dbReference type="InParanoid" id="A0A6P8IDV1"/>
<organism evidence="2 3">
    <name type="scientific">Actinia tenebrosa</name>
    <name type="common">Australian red waratah sea anemone</name>
    <dbReference type="NCBI Taxonomy" id="6105"/>
    <lineage>
        <taxon>Eukaryota</taxon>
        <taxon>Metazoa</taxon>
        <taxon>Cnidaria</taxon>
        <taxon>Anthozoa</taxon>
        <taxon>Hexacorallia</taxon>
        <taxon>Actiniaria</taxon>
        <taxon>Actiniidae</taxon>
        <taxon>Actinia</taxon>
    </lineage>
</organism>
<protein>
    <submittedName>
        <fullName evidence="3">Tripartite motif-containing protein 45-like</fullName>
    </submittedName>
</protein>
<dbReference type="OrthoDB" id="5986662at2759"/>
<dbReference type="InterPro" id="IPR017868">
    <property type="entry name" value="Filamin/ABP280_repeat-like"/>
</dbReference>
<keyword evidence="2" id="KW-1185">Reference proteome</keyword>
<dbReference type="Proteomes" id="UP000515163">
    <property type="component" value="Unplaced"/>
</dbReference>
<dbReference type="Pfam" id="PF00630">
    <property type="entry name" value="Filamin"/>
    <property type="match status" value="1"/>
</dbReference>
<dbReference type="GeneID" id="116299290"/>
<dbReference type="Gene3D" id="2.60.40.10">
    <property type="entry name" value="Immunoglobulins"/>
    <property type="match status" value="1"/>
</dbReference>
<evidence type="ECO:0000256" key="1">
    <source>
        <dbReference type="PROSITE-ProRule" id="PRU00087"/>
    </source>
</evidence>
<dbReference type="RefSeq" id="XP_031563780.1">
    <property type="nucleotide sequence ID" value="XM_031707920.1"/>
</dbReference>
<accession>A0A6P8IDV1</accession>
<dbReference type="InterPro" id="IPR001298">
    <property type="entry name" value="Filamin/ABP280_rpt"/>
</dbReference>
<name>A0A6P8IDV1_ACTTE</name>
<evidence type="ECO:0000313" key="2">
    <source>
        <dbReference type="Proteomes" id="UP000515163"/>
    </source>
</evidence>
<dbReference type="InterPro" id="IPR013783">
    <property type="entry name" value="Ig-like_fold"/>
</dbReference>
<reference evidence="3" key="1">
    <citation type="submission" date="2025-08" db="UniProtKB">
        <authorList>
            <consortium name="RefSeq"/>
        </authorList>
    </citation>
    <scope>IDENTIFICATION</scope>
    <source>
        <tissue evidence="3">Tentacle</tissue>
    </source>
</reference>
<dbReference type="PROSITE" id="PS50194">
    <property type="entry name" value="FILAMIN_REPEAT"/>
    <property type="match status" value="1"/>
</dbReference>
<gene>
    <name evidence="3" type="primary">LOC116299290</name>
</gene>
<dbReference type="SMART" id="SM00557">
    <property type="entry name" value="IG_FLMN"/>
    <property type="match status" value="1"/>
</dbReference>
<proteinExistence type="predicted"/>
<dbReference type="InterPro" id="IPR014756">
    <property type="entry name" value="Ig_E-set"/>
</dbReference>
<sequence>MKTRIKQKGTAAERNVDVFIDTQIRILQQIRTELKQGVGTVCKAKLRSIRLQEDHLSQHLANIKNGVHFARQAIRNGSESEILSLKSQIITRLADLSEKLIYPSPSQDDGIVLRIDSETTLRDLMPKLVRIDSSTAVPSSCSLQVIGGEPDTIYTTFCGQFCEFVITVRDHFGQQLLRGGNRVQAVITDCPLAQKEIWATAMKFLDVKDNDNGTYSLSYLPAFPGKYVLAVAVDSKNIKGSPFCWYVSQKIVNINKCSLDYSFSSDPRMYQGNSTTIDDIVIDGGYCFSWRVKFRSNINLYSSFIGDSSMMMRTCSHLGPQQSFFQGCKIGVKKCERSLTNSETSLASTCIESPSSRGSIYSNWRELTKDAWFWCDGYCYSPNEPTGTQSNITTFEDGDIFVLFLNPVKRTLIIYNRESKQGDCIENIKCPVRPFLKD</sequence>
<feature type="repeat" description="Filamin" evidence="1">
    <location>
        <begin position="205"/>
        <end position="247"/>
    </location>
</feature>
<dbReference type="KEGG" id="aten:116299290"/>
<dbReference type="SUPFAM" id="SSF81296">
    <property type="entry name" value="E set domains"/>
    <property type="match status" value="1"/>
</dbReference>
<evidence type="ECO:0000313" key="3">
    <source>
        <dbReference type="RefSeq" id="XP_031563780.1"/>
    </source>
</evidence>
<dbReference type="AlphaFoldDB" id="A0A6P8IDV1"/>